<keyword evidence="2" id="KW-1185">Reference proteome</keyword>
<evidence type="ECO:0000313" key="2">
    <source>
        <dbReference type="Proteomes" id="UP001525890"/>
    </source>
</evidence>
<dbReference type="Proteomes" id="UP001525890">
    <property type="component" value="Unassembled WGS sequence"/>
</dbReference>
<dbReference type="GO" id="GO:0008233">
    <property type="term" value="F:peptidase activity"/>
    <property type="evidence" value="ECO:0007669"/>
    <property type="project" value="UniProtKB-KW"/>
</dbReference>
<keyword evidence="1" id="KW-0645">Protease</keyword>
<dbReference type="InterPro" id="IPR021109">
    <property type="entry name" value="Peptidase_aspartic_dom_sf"/>
</dbReference>
<reference evidence="1 2" key="1">
    <citation type="journal article" date="2022" name="Front. Microbiol.">
        <title>High genomic differentiation and limited gene flow indicate recent cryptic speciation within the genus Laspinema (cyanobacteria).</title>
        <authorList>
            <person name="Stanojkovic A."/>
            <person name="Skoupy S."/>
            <person name="Skaloud P."/>
            <person name="Dvorak P."/>
        </authorList>
    </citation>
    <scope>NUCLEOTIDE SEQUENCE [LARGE SCALE GENOMIC DNA]</scope>
    <source>
        <strain evidence="1 2">D2a</strain>
    </source>
</reference>
<dbReference type="EMBL" id="JAMXFF010000021">
    <property type="protein sequence ID" value="MCT7967617.1"/>
    <property type="molecule type" value="Genomic_DNA"/>
</dbReference>
<dbReference type="RefSeq" id="WP_368007222.1">
    <property type="nucleotide sequence ID" value="NZ_JAMXFF010000021.1"/>
</dbReference>
<dbReference type="GO" id="GO:0006508">
    <property type="term" value="P:proteolysis"/>
    <property type="evidence" value="ECO:0007669"/>
    <property type="project" value="UniProtKB-KW"/>
</dbReference>
<dbReference type="Gene3D" id="2.40.70.10">
    <property type="entry name" value="Acid Proteases"/>
    <property type="match status" value="1"/>
</dbReference>
<proteinExistence type="predicted"/>
<keyword evidence="1" id="KW-0378">Hydrolase</keyword>
<accession>A0ABT2MSA9</accession>
<evidence type="ECO:0000313" key="1">
    <source>
        <dbReference type="EMBL" id="MCT7967617.1"/>
    </source>
</evidence>
<name>A0ABT2MSA9_9CYAN</name>
<sequence>MIDGEFNRKGELVFDMGLIAADRTHCPVRAILDTGFNEWLLINNKDAENLEWLRQIDTRKARTAGGTVILNRYEGIVLLDEEEWIVPVLGGDEIKDILLGVRWLQYKRLVADFAAGVLTLG</sequence>
<protein>
    <submittedName>
        <fullName evidence="1">Aspartyl protease</fullName>
    </submittedName>
</protein>
<organism evidence="1 2">
    <name type="scientific">Laspinema palackyanum D2a</name>
    <dbReference type="NCBI Taxonomy" id="2953684"/>
    <lineage>
        <taxon>Bacteria</taxon>
        <taxon>Bacillati</taxon>
        <taxon>Cyanobacteriota</taxon>
        <taxon>Cyanophyceae</taxon>
        <taxon>Oscillatoriophycideae</taxon>
        <taxon>Oscillatoriales</taxon>
        <taxon>Laspinemataceae</taxon>
        <taxon>Laspinema</taxon>
        <taxon>Laspinema palackyanum</taxon>
    </lineage>
</organism>
<gene>
    <name evidence="1" type="ORF">NG799_14850</name>
</gene>
<comment type="caution">
    <text evidence="1">The sequence shown here is derived from an EMBL/GenBank/DDBJ whole genome shotgun (WGS) entry which is preliminary data.</text>
</comment>